<keyword evidence="16" id="KW-1185">Reference proteome</keyword>
<dbReference type="PRINTS" id="PR00344">
    <property type="entry name" value="BCTRLSENSOR"/>
</dbReference>
<proteinExistence type="predicted"/>
<dbReference type="SMART" id="SM00387">
    <property type="entry name" value="HATPase_c"/>
    <property type="match status" value="1"/>
</dbReference>
<dbReference type="InterPro" id="IPR013656">
    <property type="entry name" value="PAS_4"/>
</dbReference>
<dbReference type="AlphaFoldDB" id="A0A2C8FBP6"/>
<evidence type="ECO:0000256" key="10">
    <source>
        <dbReference type="SAM" id="Phobius"/>
    </source>
</evidence>
<dbReference type="SUPFAM" id="SSF55874">
    <property type="entry name" value="ATPase domain of HSP90 chaperone/DNA topoisomerase II/histidine kinase"/>
    <property type="match status" value="1"/>
</dbReference>
<evidence type="ECO:0000259" key="11">
    <source>
        <dbReference type="PROSITE" id="PS50109"/>
    </source>
</evidence>
<dbReference type="Gene3D" id="1.10.287.130">
    <property type="match status" value="1"/>
</dbReference>
<dbReference type="RefSeq" id="WP_097012758.1">
    <property type="nucleotide sequence ID" value="NZ_LT907975.1"/>
</dbReference>
<dbReference type="PROSITE" id="PS50112">
    <property type="entry name" value="PAS"/>
    <property type="match status" value="1"/>
</dbReference>
<keyword evidence="10" id="KW-1133">Transmembrane helix</keyword>
<dbReference type="InterPro" id="IPR036890">
    <property type="entry name" value="HATPase_C_sf"/>
</dbReference>
<dbReference type="PROSITE" id="PS50113">
    <property type="entry name" value="PAC"/>
    <property type="match status" value="1"/>
</dbReference>
<dbReference type="Proteomes" id="UP000219215">
    <property type="component" value="Chromosome DPRO"/>
</dbReference>
<dbReference type="SUPFAM" id="SSF158472">
    <property type="entry name" value="HAMP domain-like"/>
    <property type="match status" value="1"/>
</dbReference>
<evidence type="ECO:0000256" key="6">
    <source>
        <dbReference type="ARBA" id="ARBA00022741"/>
    </source>
</evidence>
<dbReference type="Pfam" id="PF00672">
    <property type="entry name" value="HAMP"/>
    <property type="match status" value="1"/>
</dbReference>
<keyword evidence="7 15" id="KW-0418">Kinase</keyword>
<dbReference type="NCBIfam" id="TIGR00229">
    <property type="entry name" value="sensory_box"/>
    <property type="match status" value="2"/>
</dbReference>
<dbReference type="InterPro" id="IPR013767">
    <property type="entry name" value="PAS_fold"/>
</dbReference>
<evidence type="ECO:0000256" key="8">
    <source>
        <dbReference type="ARBA" id="ARBA00022840"/>
    </source>
</evidence>
<dbReference type="CDD" id="cd00130">
    <property type="entry name" value="PAS"/>
    <property type="match status" value="1"/>
</dbReference>
<dbReference type="Pfam" id="PF08448">
    <property type="entry name" value="PAS_4"/>
    <property type="match status" value="1"/>
</dbReference>
<dbReference type="SUPFAM" id="SSF47384">
    <property type="entry name" value="Homodimeric domain of signal transducing histidine kinase"/>
    <property type="match status" value="1"/>
</dbReference>
<dbReference type="Gene3D" id="3.30.450.290">
    <property type="match status" value="1"/>
</dbReference>
<dbReference type="GO" id="GO:0016020">
    <property type="term" value="C:membrane"/>
    <property type="evidence" value="ECO:0007669"/>
    <property type="project" value="UniProtKB-SubCell"/>
</dbReference>
<dbReference type="PANTHER" id="PTHR43065:SF10">
    <property type="entry name" value="PEROXIDE STRESS-ACTIVATED HISTIDINE KINASE MAK3"/>
    <property type="match status" value="1"/>
</dbReference>
<evidence type="ECO:0000256" key="5">
    <source>
        <dbReference type="ARBA" id="ARBA00022679"/>
    </source>
</evidence>
<keyword evidence="10" id="KW-0812">Transmembrane</keyword>
<dbReference type="Gene3D" id="3.30.565.10">
    <property type="entry name" value="Histidine kinase-like ATPase, C-terminal domain"/>
    <property type="match status" value="1"/>
</dbReference>
<comment type="catalytic activity">
    <reaction evidence="1">
        <text>ATP + protein L-histidine = ADP + protein N-phospho-L-histidine.</text>
        <dbReference type="EC" id="2.7.13.3"/>
    </reaction>
</comment>
<feature type="domain" description="PAC" evidence="13">
    <location>
        <begin position="349"/>
        <end position="401"/>
    </location>
</feature>
<evidence type="ECO:0000259" key="12">
    <source>
        <dbReference type="PROSITE" id="PS50112"/>
    </source>
</evidence>
<feature type="domain" description="PAS" evidence="12">
    <location>
        <begin position="402"/>
        <end position="467"/>
    </location>
</feature>
<evidence type="ECO:0000256" key="1">
    <source>
        <dbReference type="ARBA" id="ARBA00000085"/>
    </source>
</evidence>
<evidence type="ECO:0000313" key="15">
    <source>
        <dbReference type="EMBL" id="SOB59964.1"/>
    </source>
</evidence>
<feature type="domain" description="Histidine kinase" evidence="11">
    <location>
        <begin position="534"/>
        <end position="755"/>
    </location>
</feature>
<dbReference type="InterPro" id="IPR004358">
    <property type="entry name" value="Sig_transdc_His_kin-like_C"/>
</dbReference>
<evidence type="ECO:0000256" key="9">
    <source>
        <dbReference type="ARBA" id="ARBA00023012"/>
    </source>
</evidence>
<dbReference type="GO" id="GO:0005524">
    <property type="term" value="F:ATP binding"/>
    <property type="evidence" value="ECO:0007669"/>
    <property type="project" value="UniProtKB-KW"/>
</dbReference>
<name>A0A2C8FBP6_9BACT</name>
<dbReference type="EC" id="2.7.13.3" evidence="3"/>
<keyword evidence="9" id="KW-0902">Two-component regulatory system</keyword>
<dbReference type="PANTHER" id="PTHR43065">
    <property type="entry name" value="SENSOR HISTIDINE KINASE"/>
    <property type="match status" value="1"/>
</dbReference>
<evidence type="ECO:0000256" key="7">
    <source>
        <dbReference type="ARBA" id="ARBA00022777"/>
    </source>
</evidence>
<gene>
    <name evidence="15" type="ORF">DPRO_3054</name>
</gene>
<dbReference type="SMART" id="SM00304">
    <property type="entry name" value="HAMP"/>
    <property type="match status" value="1"/>
</dbReference>
<dbReference type="OrthoDB" id="9805967at2"/>
<protein>
    <recommendedName>
        <fullName evidence="3">histidine kinase</fullName>
        <ecNumber evidence="3">2.7.13.3</ecNumber>
    </recommendedName>
</protein>
<dbReference type="Gene3D" id="6.10.340.10">
    <property type="match status" value="1"/>
</dbReference>
<dbReference type="InterPro" id="IPR003661">
    <property type="entry name" value="HisK_dim/P_dom"/>
</dbReference>
<accession>A0A2C8FBP6</accession>
<evidence type="ECO:0000256" key="4">
    <source>
        <dbReference type="ARBA" id="ARBA00022553"/>
    </source>
</evidence>
<dbReference type="InterPro" id="IPR003660">
    <property type="entry name" value="HAMP_dom"/>
</dbReference>
<evidence type="ECO:0000259" key="14">
    <source>
        <dbReference type="PROSITE" id="PS50885"/>
    </source>
</evidence>
<evidence type="ECO:0000256" key="2">
    <source>
        <dbReference type="ARBA" id="ARBA00004370"/>
    </source>
</evidence>
<dbReference type="GO" id="GO:0006355">
    <property type="term" value="P:regulation of DNA-templated transcription"/>
    <property type="evidence" value="ECO:0007669"/>
    <property type="project" value="InterPro"/>
</dbReference>
<dbReference type="Pfam" id="PF00512">
    <property type="entry name" value="HisKA"/>
    <property type="match status" value="1"/>
</dbReference>
<dbReference type="PROSITE" id="PS50109">
    <property type="entry name" value="HIS_KIN"/>
    <property type="match status" value="1"/>
</dbReference>
<feature type="domain" description="HAMP" evidence="14">
    <location>
        <begin position="221"/>
        <end position="275"/>
    </location>
</feature>
<dbReference type="SMART" id="SM00091">
    <property type="entry name" value="PAS"/>
    <property type="match status" value="1"/>
</dbReference>
<dbReference type="InterPro" id="IPR035965">
    <property type="entry name" value="PAS-like_dom_sf"/>
</dbReference>
<feature type="transmembrane region" description="Helical" evidence="10">
    <location>
        <begin position="12"/>
        <end position="36"/>
    </location>
</feature>
<evidence type="ECO:0000313" key="16">
    <source>
        <dbReference type="Proteomes" id="UP000219215"/>
    </source>
</evidence>
<reference evidence="16" key="1">
    <citation type="submission" date="2017-09" db="EMBL/GenBank/DDBJ databases">
        <authorList>
            <person name="Regsiter A."/>
            <person name="William W."/>
        </authorList>
    </citation>
    <scope>NUCLEOTIDE SEQUENCE [LARGE SCALE GENOMIC DNA]</scope>
    <source>
        <strain evidence="16">500-1</strain>
    </source>
</reference>
<dbReference type="Pfam" id="PF02518">
    <property type="entry name" value="HATPase_c"/>
    <property type="match status" value="1"/>
</dbReference>
<dbReference type="InterPro" id="IPR036097">
    <property type="entry name" value="HisK_dim/P_sf"/>
</dbReference>
<dbReference type="InterPro" id="IPR000700">
    <property type="entry name" value="PAS-assoc_C"/>
</dbReference>
<keyword evidence="10" id="KW-0472">Membrane</keyword>
<evidence type="ECO:0000259" key="13">
    <source>
        <dbReference type="PROSITE" id="PS50113"/>
    </source>
</evidence>
<dbReference type="CDD" id="cd06225">
    <property type="entry name" value="HAMP"/>
    <property type="match status" value="1"/>
</dbReference>
<keyword evidence="8" id="KW-0067">ATP-binding</keyword>
<dbReference type="InterPro" id="IPR005467">
    <property type="entry name" value="His_kinase_dom"/>
</dbReference>
<dbReference type="GO" id="GO:0000155">
    <property type="term" value="F:phosphorelay sensor kinase activity"/>
    <property type="evidence" value="ECO:0007669"/>
    <property type="project" value="InterPro"/>
</dbReference>
<dbReference type="CDD" id="cd00082">
    <property type="entry name" value="HisKA"/>
    <property type="match status" value="1"/>
</dbReference>
<dbReference type="SMART" id="SM00388">
    <property type="entry name" value="HisKA"/>
    <property type="match status" value="1"/>
</dbReference>
<dbReference type="InterPro" id="IPR003594">
    <property type="entry name" value="HATPase_dom"/>
</dbReference>
<evidence type="ECO:0000256" key="3">
    <source>
        <dbReference type="ARBA" id="ARBA00012438"/>
    </source>
</evidence>
<dbReference type="KEGG" id="pprf:DPRO_3054"/>
<dbReference type="Pfam" id="PF00989">
    <property type="entry name" value="PAS"/>
    <property type="match status" value="1"/>
</dbReference>
<keyword evidence="6" id="KW-0547">Nucleotide-binding</keyword>
<keyword evidence="5" id="KW-0808">Transferase</keyword>
<dbReference type="Gene3D" id="3.30.450.20">
    <property type="entry name" value="PAS domain"/>
    <property type="match status" value="2"/>
</dbReference>
<dbReference type="InterPro" id="IPR000014">
    <property type="entry name" value="PAS"/>
</dbReference>
<dbReference type="PROSITE" id="PS50885">
    <property type="entry name" value="HAMP"/>
    <property type="match status" value="1"/>
</dbReference>
<dbReference type="EMBL" id="LT907975">
    <property type="protein sequence ID" value="SOB59964.1"/>
    <property type="molecule type" value="Genomic_DNA"/>
</dbReference>
<keyword evidence="4" id="KW-0597">Phosphoprotein</keyword>
<dbReference type="SUPFAM" id="SSF55785">
    <property type="entry name" value="PYP-like sensor domain (PAS domain)"/>
    <property type="match status" value="2"/>
</dbReference>
<sequence>MFSFIMRIRQSLILKIIIATGAIMLVSTLLLIYLSIGFVNNHTMSERVRTADMMGNTIRIGLHDAMLRNDRSDIGTLIQRVADFHPVETIRVYNKEGEVKFSNNLEEVGTLVGEEHHTCIVCHQVDPPKQQLTLEERTWEYETEDGNHFFSVQVPISNSKECSGGPCHYHPSDVTVLGTMDLVFAFDVANAAIADYNIQLITLGTIFFLITSGGIFLGLRQIITRPLSLLTQCSEAIAHGETSTASSTIAKRPDELGKLARSHEAMVNALQTQQEIINEKREEFELLFDNVPCVVTVQDVDYKLLEYNKESRERFNPFPDAYCYEAYKGINEKCEECPVEKTFATGLAHCSEESRRNPDGTYSHWIVHTAPIRDKNGKVTKAMEMCLDITERKKLEEKLKESEKKYHTIFNNAPNSIFVLTNSDFTILDCNNTATSVYGWSAEELIGKSFLSVIHPDETKQVTSQMRAFTAINQVKSVKRNGDPFYVDMMLAASGHLDMEYLLVSTTDVTERLEAEQQLFHAGKMATLGEMATGVAHELNQPLTVIKSASNYFMRKVNANEPIPEQTLYTLSKEVDSYVDRATKIINHMREFGRQVDQDSELVDINDCLDRSFTLLGKQFAARGIEVQWEKADSLPPVLATTDQLEQVFINLLVNARDELEEKTESGVSDKAVITVRTYQKNDDVFIEVEDNGDGIPEELTHKIFEPFFTTKKVGKGTGLGLSISYGLIKDFGGDIHAENGEQGARFTIKLPVAETEHVGKSTTG</sequence>
<organism evidence="15 16">
    <name type="scientific">Pseudodesulfovibrio profundus</name>
    <dbReference type="NCBI Taxonomy" id="57320"/>
    <lineage>
        <taxon>Bacteria</taxon>
        <taxon>Pseudomonadati</taxon>
        <taxon>Thermodesulfobacteriota</taxon>
        <taxon>Desulfovibrionia</taxon>
        <taxon>Desulfovibrionales</taxon>
        <taxon>Desulfovibrionaceae</taxon>
    </lineage>
</organism>
<comment type="subcellular location">
    <subcellularLocation>
        <location evidence="2">Membrane</location>
    </subcellularLocation>
</comment>